<evidence type="ECO:0000259" key="2">
    <source>
        <dbReference type="Pfam" id="PF02582"/>
    </source>
</evidence>
<dbReference type="PANTHER" id="PTHR16255">
    <property type="entry name" value="REQUIRED FOR MEIOTIC NUCLEAR DIVISION PROTEIN 1 HOMOLOG"/>
    <property type="match status" value="1"/>
</dbReference>
<evidence type="ECO:0000313" key="4">
    <source>
        <dbReference type="Proteomes" id="UP000054558"/>
    </source>
</evidence>
<dbReference type="InterPro" id="IPR003734">
    <property type="entry name" value="DUF155"/>
</dbReference>
<gene>
    <name evidence="3" type="ORF">KFL_000880170</name>
</gene>
<keyword evidence="4" id="KW-1185">Reference proteome</keyword>
<dbReference type="STRING" id="105231.A0A1Y1HUA0"/>
<protein>
    <recommendedName>
        <fullName evidence="2">DUF155 domain-containing protein</fullName>
    </recommendedName>
</protein>
<dbReference type="InterPro" id="IPR051624">
    <property type="entry name" value="RMD1/Sad1-interacting"/>
</dbReference>
<accession>A0A1Y1HUA0</accession>
<comment type="similarity">
    <text evidence="1">Belongs to the RMD1/sif2 family.</text>
</comment>
<proteinExistence type="inferred from homology"/>
<organism evidence="3 4">
    <name type="scientific">Klebsormidium nitens</name>
    <name type="common">Green alga</name>
    <name type="synonym">Ulothrix nitens</name>
    <dbReference type="NCBI Taxonomy" id="105231"/>
    <lineage>
        <taxon>Eukaryota</taxon>
        <taxon>Viridiplantae</taxon>
        <taxon>Streptophyta</taxon>
        <taxon>Klebsormidiophyceae</taxon>
        <taxon>Klebsormidiales</taxon>
        <taxon>Klebsormidiaceae</taxon>
        <taxon>Klebsormidium</taxon>
    </lineage>
</organism>
<feature type="domain" description="DUF155" evidence="2">
    <location>
        <begin position="60"/>
        <end position="231"/>
    </location>
</feature>
<dbReference type="AlphaFoldDB" id="A0A1Y1HUA0"/>
<name>A0A1Y1HUA0_KLENI</name>
<dbReference type="Pfam" id="PF02582">
    <property type="entry name" value="DUF155"/>
    <property type="match status" value="1"/>
</dbReference>
<dbReference type="OrthoDB" id="18302at2759"/>
<dbReference type="EMBL" id="DF237037">
    <property type="protein sequence ID" value="GAQ81703.1"/>
    <property type="molecule type" value="Genomic_DNA"/>
</dbReference>
<dbReference type="Proteomes" id="UP000054558">
    <property type="component" value="Unassembled WGS sequence"/>
</dbReference>
<dbReference type="OMA" id="RVEWYIV"/>
<evidence type="ECO:0000256" key="1">
    <source>
        <dbReference type="ARBA" id="ARBA00008306"/>
    </source>
</evidence>
<reference evidence="3 4" key="1">
    <citation type="journal article" date="2014" name="Nat. Commun.">
        <title>Klebsormidium flaccidum genome reveals primary factors for plant terrestrial adaptation.</title>
        <authorList>
            <person name="Hori K."/>
            <person name="Maruyama F."/>
            <person name="Fujisawa T."/>
            <person name="Togashi T."/>
            <person name="Yamamoto N."/>
            <person name="Seo M."/>
            <person name="Sato S."/>
            <person name="Yamada T."/>
            <person name="Mori H."/>
            <person name="Tajima N."/>
            <person name="Moriyama T."/>
            <person name="Ikeuchi M."/>
            <person name="Watanabe M."/>
            <person name="Wada H."/>
            <person name="Kobayashi K."/>
            <person name="Saito M."/>
            <person name="Masuda T."/>
            <person name="Sasaki-Sekimoto Y."/>
            <person name="Mashiguchi K."/>
            <person name="Awai K."/>
            <person name="Shimojima M."/>
            <person name="Masuda S."/>
            <person name="Iwai M."/>
            <person name="Nobusawa T."/>
            <person name="Narise T."/>
            <person name="Kondo S."/>
            <person name="Saito H."/>
            <person name="Sato R."/>
            <person name="Murakawa M."/>
            <person name="Ihara Y."/>
            <person name="Oshima-Yamada Y."/>
            <person name="Ohtaka K."/>
            <person name="Satoh M."/>
            <person name="Sonobe K."/>
            <person name="Ishii M."/>
            <person name="Ohtani R."/>
            <person name="Kanamori-Sato M."/>
            <person name="Honoki R."/>
            <person name="Miyazaki D."/>
            <person name="Mochizuki H."/>
            <person name="Umetsu J."/>
            <person name="Higashi K."/>
            <person name="Shibata D."/>
            <person name="Kamiya Y."/>
            <person name="Sato N."/>
            <person name="Nakamura Y."/>
            <person name="Tabata S."/>
            <person name="Ida S."/>
            <person name="Kurokawa K."/>
            <person name="Ohta H."/>
        </authorList>
    </citation>
    <scope>NUCLEOTIDE SEQUENCE [LARGE SCALE GENOMIC DNA]</scope>
    <source>
        <strain evidence="3 4">NIES-2285</strain>
    </source>
</reference>
<sequence length="281" mass="32068">MTARGCYIARRINLGKLVEGAYPDRTVNHRGNNVIVRFKDRKTPPTGHKQGARLFAPRWMIVFDYGALVFFNFDQSELAAELQVVSQFCETALEERMTDDYGVFVRHSLEKYSVGGPDYVLIRDLNENAIRVIGSILGQSVALDHYTVEVDRMIARFGQLNKDMMELGSFTITRKDLFKLIGVVNTTITDVIIKLELLNRSDTAWKFADYGKIWEYMRGDFDIADRFDSLNYKLSVIQANVKFFLGVLQNRKSDTLEWIIIALISAEIILGIYDILRTAAG</sequence>
<evidence type="ECO:0000313" key="3">
    <source>
        <dbReference type="EMBL" id="GAQ81703.1"/>
    </source>
</evidence>
<dbReference type="PANTHER" id="PTHR16255:SF6">
    <property type="entry name" value="PROTEIN RETARDED ROOT GROWTH-LIKE"/>
    <property type="match status" value="1"/>
</dbReference>
<dbReference type="GO" id="GO:0005739">
    <property type="term" value="C:mitochondrion"/>
    <property type="evidence" value="ECO:0007669"/>
    <property type="project" value="UniProtKB-ARBA"/>
</dbReference>